<organism evidence="2 3">
    <name type="scientific">Colletotrichum orchidophilum</name>
    <dbReference type="NCBI Taxonomy" id="1209926"/>
    <lineage>
        <taxon>Eukaryota</taxon>
        <taxon>Fungi</taxon>
        <taxon>Dikarya</taxon>
        <taxon>Ascomycota</taxon>
        <taxon>Pezizomycotina</taxon>
        <taxon>Sordariomycetes</taxon>
        <taxon>Hypocreomycetidae</taxon>
        <taxon>Glomerellales</taxon>
        <taxon>Glomerellaceae</taxon>
        <taxon>Colletotrichum</taxon>
    </lineage>
</organism>
<gene>
    <name evidence="2" type="ORF">CORC01_08996</name>
</gene>
<proteinExistence type="predicted"/>
<dbReference type="Proteomes" id="UP000176998">
    <property type="component" value="Unassembled WGS sequence"/>
</dbReference>
<dbReference type="GeneID" id="34562136"/>
<evidence type="ECO:0000313" key="3">
    <source>
        <dbReference type="Proteomes" id="UP000176998"/>
    </source>
</evidence>
<dbReference type="EMBL" id="MJBS01000079">
    <property type="protein sequence ID" value="OHE95712.1"/>
    <property type="molecule type" value="Genomic_DNA"/>
</dbReference>
<feature type="region of interest" description="Disordered" evidence="1">
    <location>
        <begin position="137"/>
        <end position="161"/>
    </location>
</feature>
<dbReference type="RefSeq" id="XP_022472873.1">
    <property type="nucleotide sequence ID" value="XM_022620626.1"/>
</dbReference>
<evidence type="ECO:0000256" key="1">
    <source>
        <dbReference type="SAM" id="MobiDB-lite"/>
    </source>
</evidence>
<keyword evidence="3" id="KW-1185">Reference proteome</keyword>
<protein>
    <submittedName>
        <fullName evidence="2">Uncharacterized protein</fullName>
    </submittedName>
</protein>
<reference evidence="2 3" key="1">
    <citation type="submission" date="2016-09" db="EMBL/GenBank/DDBJ databases">
        <authorList>
            <person name="Capua I."/>
            <person name="De Benedictis P."/>
            <person name="Joannis T."/>
            <person name="Lombin L.H."/>
            <person name="Cattoli G."/>
        </authorList>
    </citation>
    <scope>NUCLEOTIDE SEQUENCE [LARGE SCALE GENOMIC DNA]</scope>
    <source>
        <strain evidence="2 3">IMI 309357</strain>
    </source>
</reference>
<evidence type="ECO:0000313" key="2">
    <source>
        <dbReference type="EMBL" id="OHE95712.1"/>
    </source>
</evidence>
<dbReference type="AlphaFoldDB" id="A0A1G4B341"/>
<comment type="caution">
    <text evidence="2">The sequence shown here is derived from an EMBL/GenBank/DDBJ whole genome shotgun (WGS) entry which is preliminary data.</text>
</comment>
<accession>A0A1G4B341</accession>
<sequence>MEVAYQSYVMNAARLPFGSLLMCDVELASTDFEKVMLEEFWEKAITGWLTPRNRGNRGSLMKAGAETSSLQIFFSWVTWLRMLGIQNRSEQVATGLVVTPAHAVDGERSRVGGMGGEERMQQKQGYCMSSAASERIREAVRSSERGAGGAEREEARPWARA</sequence>
<name>A0A1G4B341_9PEZI</name>